<dbReference type="GO" id="GO:0106300">
    <property type="term" value="P:protein-DNA covalent cross-linking repair"/>
    <property type="evidence" value="ECO:0007669"/>
    <property type="project" value="InterPro"/>
</dbReference>
<dbReference type="EC" id="3.4.-.-" evidence="8"/>
<keyword evidence="11" id="KW-1185">Reference proteome</keyword>
<dbReference type="InterPro" id="IPR036590">
    <property type="entry name" value="SRAP-like"/>
</dbReference>
<keyword evidence="5" id="KW-0190">Covalent protein-DNA linkage</keyword>
<dbReference type="SUPFAM" id="SSF143081">
    <property type="entry name" value="BB1717-like"/>
    <property type="match status" value="1"/>
</dbReference>
<dbReference type="GO" id="GO:0006508">
    <property type="term" value="P:proteolysis"/>
    <property type="evidence" value="ECO:0007669"/>
    <property type="project" value="UniProtKB-KW"/>
</dbReference>
<evidence type="ECO:0000313" key="11">
    <source>
        <dbReference type="Proteomes" id="UP000445000"/>
    </source>
</evidence>
<gene>
    <name evidence="10" type="ORF">GCM10011487_31840</name>
</gene>
<evidence type="ECO:0000313" key="10">
    <source>
        <dbReference type="EMBL" id="GFE81184.1"/>
    </source>
</evidence>
<dbReference type="Gene3D" id="3.90.1680.10">
    <property type="entry name" value="SOS response associated peptidase-like"/>
    <property type="match status" value="1"/>
</dbReference>
<feature type="compositionally biased region" description="Basic and acidic residues" evidence="9">
    <location>
        <begin position="239"/>
        <end position="250"/>
    </location>
</feature>
<dbReference type="PANTHER" id="PTHR13604">
    <property type="entry name" value="DC12-RELATED"/>
    <property type="match status" value="1"/>
</dbReference>
<evidence type="ECO:0000256" key="8">
    <source>
        <dbReference type="RuleBase" id="RU364100"/>
    </source>
</evidence>
<comment type="similarity">
    <text evidence="1 8">Belongs to the SOS response-associated peptidase family.</text>
</comment>
<evidence type="ECO:0000256" key="1">
    <source>
        <dbReference type="ARBA" id="ARBA00008136"/>
    </source>
</evidence>
<comment type="caution">
    <text evidence="10">The sequence shown here is derived from an EMBL/GenBank/DDBJ whole genome shotgun (WGS) entry which is preliminary data.</text>
</comment>
<dbReference type="GO" id="GO:0008233">
    <property type="term" value="F:peptidase activity"/>
    <property type="evidence" value="ECO:0007669"/>
    <property type="project" value="UniProtKB-KW"/>
</dbReference>
<keyword evidence="4 8" id="KW-0378">Hydrolase</keyword>
<evidence type="ECO:0000256" key="6">
    <source>
        <dbReference type="ARBA" id="ARBA00023125"/>
    </source>
</evidence>
<evidence type="ECO:0000256" key="5">
    <source>
        <dbReference type="ARBA" id="ARBA00023124"/>
    </source>
</evidence>
<reference evidence="11" key="1">
    <citation type="submission" date="2020-01" db="EMBL/GenBank/DDBJ databases">
        <title>'Steroidobacter agaridevorans' sp. nov., agar-degrading bacteria isolated from rhizosphere soils.</title>
        <authorList>
            <person name="Ikenaga M."/>
            <person name="Kataoka M."/>
            <person name="Murouchi A."/>
            <person name="Katsuragi S."/>
            <person name="Sakai M."/>
        </authorList>
    </citation>
    <scope>NUCLEOTIDE SEQUENCE [LARGE SCALE GENOMIC DNA]</scope>
    <source>
        <strain evidence="11">YU21-B</strain>
    </source>
</reference>
<dbReference type="Pfam" id="PF02586">
    <property type="entry name" value="SRAP"/>
    <property type="match status" value="1"/>
</dbReference>
<keyword evidence="3" id="KW-0227">DNA damage</keyword>
<evidence type="ECO:0000256" key="4">
    <source>
        <dbReference type="ARBA" id="ARBA00022801"/>
    </source>
</evidence>
<evidence type="ECO:0000256" key="3">
    <source>
        <dbReference type="ARBA" id="ARBA00022763"/>
    </source>
</evidence>
<protein>
    <recommendedName>
        <fullName evidence="8">Abasic site processing protein</fullName>
        <ecNumber evidence="8">3.4.-.-</ecNumber>
    </recommendedName>
</protein>
<evidence type="ECO:0000256" key="7">
    <source>
        <dbReference type="ARBA" id="ARBA00023239"/>
    </source>
</evidence>
<dbReference type="InterPro" id="IPR003738">
    <property type="entry name" value="SRAP"/>
</dbReference>
<dbReference type="EMBL" id="BLJN01000003">
    <property type="protein sequence ID" value="GFE81184.1"/>
    <property type="molecule type" value="Genomic_DNA"/>
</dbReference>
<keyword evidence="7" id="KW-0456">Lyase</keyword>
<dbReference type="AlphaFoldDB" id="A0A829YCT4"/>
<evidence type="ECO:0000256" key="2">
    <source>
        <dbReference type="ARBA" id="ARBA00022670"/>
    </source>
</evidence>
<accession>A0A829YCT4</accession>
<dbReference type="RefSeq" id="WP_161812869.1">
    <property type="nucleotide sequence ID" value="NZ_BLJN01000003.1"/>
</dbReference>
<proteinExistence type="inferred from homology"/>
<name>A0A829YCT4_9GAMM</name>
<keyword evidence="2 8" id="KW-0645">Protease</keyword>
<sequence>MCGRYVSPEEAAIERAVEIQRRSWASRFRSQGLFGMRYNVSPTDPVPVVRVVRELEGQREGAHLRWGLIPHWARGKAMGNTINARIETLQTNSSFRDAWRRGQRCLVALSGFYEWQAQPPDWQVAVPYYITVVDQDPFFLAGLWDRSVSDSGEVIESCTVITMPANELMADIHNSKKTAGKRVLLPPGDRRMPAILAQEDYETWLTGTPTEAFSALKQFPSGMMFAYPVGNLVNSNRNDGPDLIKPRGEEGGQSDLFS</sequence>
<dbReference type="Proteomes" id="UP000445000">
    <property type="component" value="Unassembled WGS sequence"/>
</dbReference>
<dbReference type="GO" id="GO:0003697">
    <property type="term" value="F:single-stranded DNA binding"/>
    <property type="evidence" value="ECO:0007669"/>
    <property type="project" value="InterPro"/>
</dbReference>
<dbReference type="PANTHER" id="PTHR13604:SF0">
    <property type="entry name" value="ABASIC SITE PROCESSING PROTEIN HMCES"/>
    <property type="match status" value="1"/>
</dbReference>
<feature type="region of interest" description="Disordered" evidence="9">
    <location>
        <begin position="238"/>
        <end position="258"/>
    </location>
</feature>
<evidence type="ECO:0000256" key="9">
    <source>
        <dbReference type="SAM" id="MobiDB-lite"/>
    </source>
</evidence>
<dbReference type="GO" id="GO:0016829">
    <property type="term" value="F:lyase activity"/>
    <property type="evidence" value="ECO:0007669"/>
    <property type="project" value="UniProtKB-KW"/>
</dbReference>
<keyword evidence="6" id="KW-0238">DNA-binding</keyword>
<organism evidence="10 11">
    <name type="scientific">Steroidobacter agaridevorans</name>
    <dbReference type="NCBI Taxonomy" id="2695856"/>
    <lineage>
        <taxon>Bacteria</taxon>
        <taxon>Pseudomonadati</taxon>
        <taxon>Pseudomonadota</taxon>
        <taxon>Gammaproteobacteria</taxon>
        <taxon>Steroidobacterales</taxon>
        <taxon>Steroidobacteraceae</taxon>
        <taxon>Steroidobacter</taxon>
    </lineage>
</organism>